<dbReference type="PANTHER" id="PTHR42760:SF78">
    <property type="entry name" value="3-OXOACYL-[ACYL-CARRIER-PROTEIN] REDUCTASE [NADH]"/>
    <property type="match status" value="1"/>
</dbReference>
<gene>
    <name evidence="2" type="ORF">H7F49_01515</name>
</gene>
<evidence type="ECO:0000313" key="2">
    <source>
        <dbReference type="EMBL" id="MBC2650379.1"/>
    </source>
</evidence>
<dbReference type="EMBL" id="JACLAU010000001">
    <property type="protein sequence ID" value="MBC2650379.1"/>
    <property type="molecule type" value="Genomic_DNA"/>
</dbReference>
<reference evidence="2 3" key="1">
    <citation type="submission" date="2020-08" db="EMBL/GenBank/DDBJ databases">
        <title>The genome sequence of Novosphingobium flavum 4Y4.</title>
        <authorList>
            <person name="Liu Y."/>
        </authorList>
    </citation>
    <scope>NUCLEOTIDE SEQUENCE [LARGE SCALE GENOMIC DNA]</scope>
    <source>
        <strain evidence="2 3">4Y4</strain>
    </source>
</reference>
<dbReference type="PRINTS" id="PR00080">
    <property type="entry name" value="SDRFAMILY"/>
</dbReference>
<proteinExistence type="inferred from homology"/>
<dbReference type="GO" id="GO:0016616">
    <property type="term" value="F:oxidoreductase activity, acting on the CH-OH group of donors, NAD or NADP as acceptor"/>
    <property type="evidence" value="ECO:0007669"/>
    <property type="project" value="TreeGrafter"/>
</dbReference>
<dbReference type="Proteomes" id="UP000520156">
    <property type="component" value="Unassembled WGS sequence"/>
</dbReference>
<dbReference type="Gene3D" id="3.40.50.720">
    <property type="entry name" value="NAD(P)-binding Rossmann-like Domain"/>
    <property type="match status" value="1"/>
</dbReference>
<dbReference type="SUPFAM" id="SSF51735">
    <property type="entry name" value="NAD(P)-binding Rossmann-fold domains"/>
    <property type="match status" value="1"/>
</dbReference>
<dbReference type="CDD" id="cd05233">
    <property type="entry name" value="SDR_c"/>
    <property type="match status" value="1"/>
</dbReference>
<sequence length="253" mass="26573">MTPIFAGRTVLVTGGAAGLGRAHALAFGSRGAHVILADINPAGMAETRTQVEQAGGTAEQHVCDMASEDDITALAALVLAQHPRIDVLINNAGLHLGDIARGFFGLGQARWQHYLAVNTIGPMLLAEALRPALAAAKGLIINKSSMASYQPATAYGVTKACLNVFTHAMASQFAADEIRCVGIAPGLMETPAAKDGVAEENWQRLKAMQMVKRQGTAEDIANLAVFLASPEGSFINNQILLCDGGNQLRGFRI</sequence>
<comment type="caution">
    <text evidence="2">The sequence shown here is derived from an EMBL/GenBank/DDBJ whole genome shotgun (WGS) entry which is preliminary data.</text>
</comment>
<dbReference type="FunFam" id="3.40.50.720:FF:000084">
    <property type="entry name" value="Short-chain dehydrogenase reductase"/>
    <property type="match status" value="1"/>
</dbReference>
<keyword evidence="3" id="KW-1185">Reference proteome</keyword>
<evidence type="ECO:0000256" key="1">
    <source>
        <dbReference type="ARBA" id="ARBA00006484"/>
    </source>
</evidence>
<dbReference type="PRINTS" id="PR00081">
    <property type="entry name" value="GDHRDH"/>
</dbReference>
<accession>A0A7X1F520</accession>
<evidence type="ECO:0000313" key="3">
    <source>
        <dbReference type="Proteomes" id="UP000520156"/>
    </source>
</evidence>
<name>A0A7X1F520_9SPHN</name>
<organism evidence="2 3">
    <name type="scientific">Novosphingobium aerophilum</name>
    <dbReference type="NCBI Taxonomy" id="2839843"/>
    <lineage>
        <taxon>Bacteria</taxon>
        <taxon>Pseudomonadati</taxon>
        <taxon>Pseudomonadota</taxon>
        <taxon>Alphaproteobacteria</taxon>
        <taxon>Sphingomonadales</taxon>
        <taxon>Sphingomonadaceae</taxon>
        <taxon>Novosphingobium</taxon>
    </lineage>
</organism>
<dbReference type="RefSeq" id="WP_185681779.1">
    <property type="nucleotide sequence ID" value="NZ_JACLAU010000001.1"/>
</dbReference>
<dbReference type="Pfam" id="PF13561">
    <property type="entry name" value="adh_short_C2"/>
    <property type="match status" value="1"/>
</dbReference>
<dbReference type="AlphaFoldDB" id="A0A7X1F520"/>
<dbReference type="InterPro" id="IPR002347">
    <property type="entry name" value="SDR_fam"/>
</dbReference>
<dbReference type="InterPro" id="IPR036291">
    <property type="entry name" value="NAD(P)-bd_dom_sf"/>
</dbReference>
<comment type="similarity">
    <text evidence="1">Belongs to the short-chain dehydrogenases/reductases (SDR) family.</text>
</comment>
<dbReference type="PANTHER" id="PTHR42760">
    <property type="entry name" value="SHORT-CHAIN DEHYDROGENASES/REDUCTASES FAMILY MEMBER"/>
    <property type="match status" value="1"/>
</dbReference>
<protein>
    <submittedName>
        <fullName evidence="2">SDR family oxidoreductase</fullName>
    </submittedName>
</protein>